<proteinExistence type="predicted"/>
<dbReference type="InParanoid" id="C5L3H4"/>
<protein>
    <submittedName>
        <fullName evidence="2">Uncharacterized protein</fullName>
    </submittedName>
</protein>
<feature type="region of interest" description="Disordered" evidence="1">
    <location>
        <begin position="66"/>
        <end position="89"/>
    </location>
</feature>
<evidence type="ECO:0000256" key="1">
    <source>
        <dbReference type="SAM" id="MobiDB-lite"/>
    </source>
</evidence>
<feature type="region of interest" description="Disordered" evidence="1">
    <location>
        <begin position="335"/>
        <end position="383"/>
    </location>
</feature>
<dbReference type="AlphaFoldDB" id="C5L3H4"/>
<feature type="compositionally biased region" description="Low complexity" evidence="1">
    <location>
        <begin position="347"/>
        <end position="367"/>
    </location>
</feature>
<feature type="region of interest" description="Disordered" evidence="1">
    <location>
        <begin position="118"/>
        <end position="138"/>
    </location>
</feature>
<dbReference type="Proteomes" id="UP000007800">
    <property type="component" value="Unassembled WGS sequence"/>
</dbReference>
<dbReference type="GeneID" id="9042165"/>
<sequence length="383" mass="42794">MVVDRLIEAVIPPTPRIGEIIAEIVRKVGMDSIDLLSCLSRDDWKSLIKENEGSIEAILLTTDSLTEGSNEQNTSESSNSTSTAAKTTGQSAGAKIDEITFTQLKCYGEALTREAKRWGDLSKASSPSKPNAEKDAVDDTMLQQMIASLAERSGQVPSELVPSAKVLKLLKKSPATYVDFRMLCESGGENPRKKFKTTVTGEVVEIYDDDDEKEDGSPRRVQQKSRAKTVLTLGEWMVCFPRYVVALAMVDDGCRDNILALSRYQIEVGRVAARANWQTVLKIEREYRLTVRSLVATGVDLWKCYGKATYTTIFFTQKLSETTFVERLAPKKVDQYERSKKGKGKGRSQQSRNWQGSWQNQWQGNWQPNTQHGSTSQDKKAKS</sequence>
<evidence type="ECO:0000313" key="2">
    <source>
        <dbReference type="EMBL" id="EER08553.1"/>
    </source>
</evidence>
<reference evidence="2 3" key="1">
    <citation type="submission" date="2008-07" db="EMBL/GenBank/DDBJ databases">
        <authorList>
            <person name="El-Sayed N."/>
            <person name="Caler E."/>
            <person name="Inman J."/>
            <person name="Amedeo P."/>
            <person name="Hass B."/>
            <person name="Wortman J."/>
        </authorList>
    </citation>
    <scope>NUCLEOTIDE SEQUENCE [LARGE SCALE GENOMIC DNA]</scope>
    <source>
        <strain evidence="3">ATCC 50983 / TXsc</strain>
    </source>
</reference>
<organism evidence="3">
    <name type="scientific">Perkinsus marinus (strain ATCC 50983 / TXsc)</name>
    <dbReference type="NCBI Taxonomy" id="423536"/>
    <lineage>
        <taxon>Eukaryota</taxon>
        <taxon>Sar</taxon>
        <taxon>Alveolata</taxon>
        <taxon>Perkinsozoa</taxon>
        <taxon>Perkinsea</taxon>
        <taxon>Perkinsida</taxon>
        <taxon>Perkinsidae</taxon>
        <taxon>Perkinsus</taxon>
    </lineage>
</organism>
<evidence type="ECO:0000313" key="3">
    <source>
        <dbReference type="Proteomes" id="UP000007800"/>
    </source>
</evidence>
<dbReference type="EMBL" id="GG678922">
    <property type="protein sequence ID" value="EER08553.1"/>
    <property type="molecule type" value="Genomic_DNA"/>
</dbReference>
<keyword evidence="3" id="KW-1185">Reference proteome</keyword>
<dbReference type="OMA" id="TQLKCYG"/>
<dbReference type="OrthoDB" id="10628375at2759"/>
<accession>C5L3H4</accession>
<dbReference type="RefSeq" id="XP_002776737.1">
    <property type="nucleotide sequence ID" value="XM_002776691.1"/>
</dbReference>
<gene>
    <name evidence="2" type="ORF">Pmar_PMAR017605</name>
</gene>
<name>C5L3H4_PERM5</name>